<sequence length="418" mass="47896">MHDILPKEEKYWKIIYRAAESLAEYFQFGRIETPLLEEANLFVRSVGRGTDIVEKEMYVFEDRDQTKVALRPEATASVARAYIGNGLWNAPQPVKVWYWGPMFRHDRPQAGRYREFFQVGFETIGAKDPATDAELILTAYNIYRDIGLPVEIHINSIGTPEERERYVNELVSYYRTKRSYLCEDCRNRITKNPLRLLDCKEESCRPVKESAPQIVDWLTEESKSYFMKVLEYLEELAIPYILTPTLVRGLDYYTHTVFEIYPSFGEPGSQSALGGGGRYDLLVEDLGGRPTPAAGVALGIERSVAALKQYAEENKVPPPETKYEIYFAQLGEDAKRRALRIINELRGTGIRIAFNFFKNSLKNQLEAANNLHVAYVIILGQKEVQDKTVIIRDMESGVQEIVDQKKLDVILQKKLGRG</sequence>
<feature type="domain" description="Aminoacyl-transfer RNA synthetases class-II family profile" evidence="7">
    <location>
        <begin position="22"/>
        <end position="317"/>
    </location>
</feature>
<name>A0A1F6MCT4_9BACT</name>
<dbReference type="HAMAP" id="MF_00127">
    <property type="entry name" value="His_tRNA_synth"/>
    <property type="match status" value="1"/>
</dbReference>
<gene>
    <name evidence="5" type="primary">hisS</name>
    <name evidence="8" type="ORF">A2754_03745</name>
</gene>
<dbReference type="GO" id="GO:0004821">
    <property type="term" value="F:histidine-tRNA ligase activity"/>
    <property type="evidence" value="ECO:0007669"/>
    <property type="project" value="UniProtKB-UniRule"/>
</dbReference>
<evidence type="ECO:0000256" key="4">
    <source>
        <dbReference type="ARBA" id="ARBA00047639"/>
    </source>
</evidence>
<evidence type="ECO:0000259" key="7">
    <source>
        <dbReference type="PROSITE" id="PS50862"/>
    </source>
</evidence>
<accession>A0A1F6MCT4</accession>
<keyword evidence="5" id="KW-0648">Protein biosynthesis</keyword>
<comment type="similarity">
    <text evidence="1 5">Belongs to the class-II aminoacyl-tRNA synthetase family.</text>
</comment>
<reference evidence="8 9" key="1">
    <citation type="journal article" date="2016" name="Nat. Commun.">
        <title>Thousands of microbial genomes shed light on interconnected biogeochemical processes in an aquifer system.</title>
        <authorList>
            <person name="Anantharaman K."/>
            <person name="Brown C.T."/>
            <person name="Hug L.A."/>
            <person name="Sharon I."/>
            <person name="Castelle C.J."/>
            <person name="Probst A.J."/>
            <person name="Thomas B.C."/>
            <person name="Singh A."/>
            <person name="Wilkins M.J."/>
            <person name="Karaoz U."/>
            <person name="Brodie E.L."/>
            <person name="Williams K.H."/>
            <person name="Hubbard S.S."/>
            <person name="Banfield J.F."/>
        </authorList>
    </citation>
    <scope>NUCLEOTIDE SEQUENCE [LARGE SCALE GENOMIC DNA]</scope>
</reference>
<keyword evidence="5 8" id="KW-0436">Ligase</keyword>
<feature type="binding site" evidence="6">
    <location>
        <position position="248"/>
    </location>
    <ligand>
        <name>L-histidine</name>
        <dbReference type="ChEBI" id="CHEBI:57595"/>
    </ligand>
</feature>
<dbReference type="Gene3D" id="3.30.930.10">
    <property type="entry name" value="Bira Bifunctional Protein, Domain 2"/>
    <property type="match status" value="1"/>
</dbReference>
<dbReference type="NCBIfam" id="TIGR00442">
    <property type="entry name" value="hisS"/>
    <property type="match status" value="1"/>
</dbReference>
<keyword evidence="5" id="KW-0067">ATP-binding</keyword>
<keyword evidence="3 5" id="KW-0030">Aminoacyl-tRNA synthetase</keyword>
<dbReference type="GO" id="GO:0006427">
    <property type="term" value="P:histidyl-tRNA aminoacylation"/>
    <property type="evidence" value="ECO:0007669"/>
    <property type="project" value="UniProtKB-UniRule"/>
</dbReference>
<comment type="catalytic activity">
    <reaction evidence="4 5">
        <text>tRNA(His) + L-histidine + ATP = L-histidyl-tRNA(His) + AMP + diphosphate + H(+)</text>
        <dbReference type="Rhea" id="RHEA:17313"/>
        <dbReference type="Rhea" id="RHEA-COMP:9665"/>
        <dbReference type="Rhea" id="RHEA-COMP:9689"/>
        <dbReference type="ChEBI" id="CHEBI:15378"/>
        <dbReference type="ChEBI" id="CHEBI:30616"/>
        <dbReference type="ChEBI" id="CHEBI:33019"/>
        <dbReference type="ChEBI" id="CHEBI:57595"/>
        <dbReference type="ChEBI" id="CHEBI:78442"/>
        <dbReference type="ChEBI" id="CHEBI:78527"/>
        <dbReference type="ChEBI" id="CHEBI:456215"/>
        <dbReference type="EC" id="6.1.1.21"/>
    </reaction>
</comment>
<dbReference type="CDD" id="cd00773">
    <property type="entry name" value="HisRS-like_core"/>
    <property type="match status" value="1"/>
</dbReference>
<dbReference type="InterPro" id="IPR036621">
    <property type="entry name" value="Anticodon-bd_dom_sf"/>
</dbReference>
<evidence type="ECO:0000313" key="9">
    <source>
        <dbReference type="Proteomes" id="UP000177953"/>
    </source>
</evidence>
<comment type="caution">
    <text evidence="8">The sequence shown here is derived from an EMBL/GenBank/DDBJ whole genome shotgun (WGS) entry which is preliminary data.</text>
</comment>
<feature type="binding site" evidence="6">
    <location>
        <position position="118"/>
    </location>
    <ligand>
        <name>L-histidine</name>
        <dbReference type="ChEBI" id="CHEBI:57595"/>
    </ligand>
</feature>
<feature type="binding site" evidence="6">
    <location>
        <position position="104"/>
    </location>
    <ligand>
        <name>L-histidine</name>
        <dbReference type="ChEBI" id="CHEBI:57595"/>
    </ligand>
</feature>
<feature type="binding site" evidence="6">
    <location>
        <position position="122"/>
    </location>
    <ligand>
        <name>L-histidine</name>
        <dbReference type="ChEBI" id="CHEBI:57595"/>
    </ligand>
</feature>
<feature type="binding site" evidence="6">
    <location>
        <begin position="252"/>
        <end position="253"/>
    </location>
    <ligand>
        <name>L-histidine</name>
        <dbReference type="ChEBI" id="CHEBI:57595"/>
    </ligand>
</feature>
<dbReference type="EMBL" id="MFPU01000041">
    <property type="protein sequence ID" value="OGH69451.1"/>
    <property type="molecule type" value="Genomic_DNA"/>
</dbReference>
<dbReference type="Gene3D" id="3.40.50.800">
    <property type="entry name" value="Anticodon-binding domain"/>
    <property type="match status" value="1"/>
</dbReference>
<dbReference type="SUPFAM" id="SSF55681">
    <property type="entry name" value="Class II aaRS and biotin synthetases"/>
    <property type="match status" value="1"/>
</dbReference>
<dbReference type="InterPro" id="IPR015807">
    <property type="entry name" value="His-tRNA-ligase"/>
</dbReference>
<comment type="subunit">
    <text evidence="5">Homodimer.</text>
</comment>
<dbReference type="Pfam" id="PF13393">
    <property type="entry name" value="tRNA-synt_His"/>
    <property type="match status" value="2"/>
</dbReference>
<keyword evidence="5" id="KW-0963">Cytoplasm</keyword>
<dbReference type="SUPFAM" id="SSF52954">
    <property type="entry name" value="Class II aaRS ABD-related"/>
    <property type="match status" value="1"/>
</dbReference>
<dbReference type="GO" id="GO:0005524">
    <property type="term" value="F:ATP binding"/>
    <property type="evidence" value="ECO:0007669"/>
    <property type="project" value="UniProtKB-UniRule"/>
</dbReference>
<dbReference type="InterPro" id="IPR004154">
    <property type="entry name" value="Anticodon-bd"/>
</dbReference>
<evidence type="ECO:0000256" key="6">
    <source>
        <dbReference type="PIRSR" id="PIRSR001549-1"/>
    </source>
</evidence>
<protein>
    <recommendedName>
        <fullName evidence="5">Histidine--tRNA ligase</fullName>
        <ecNumber evidence="5">6.1.1.21</ecNumber>
    </recommendedName>
    <alternativeName>
        <fullName evidence="5">Histidyl-tRNA synthetase</fullName>
        <shortName evidence="5">HisRS</shortName>
    </alternativeName>
</protein>
<dbReference type="PROSITE" id="PS50862">
    <property type="entry name" value="AA_TRNA_LIGASE_II"/>
    <property type="match status" value="1"/>
</dbReference>
<organism evidence="8 9">
    <name type="scientific">Candidatus Magasanikbacteria bacterium RIFCSPHIGHO2_01_FULL_47_8</name>
    <dbReference type="NCBI Taxonomy" id="1798673"/>
    <lineage>
        <taxon>Bacteria</taxon>
        <taxon>Candidatus Magasanikiibacteriota</taxon>
    </lineage>
</organism>
<dbReference type="PANTHER" id="PTHR43707">
    <property type="entry name" value="HISTIDYL-TRNA SYNTHETASE"/>
    <property type="match status" value="1"/>
</dbReference>
<evidence type="ECO:0000256" key="2">
    <source>
        <dbReference type="ARBA" id="ARBA00022741"/>
    </source>
</evidence>
<dbReference type="InterPro" id="IPR006195">
    <property type="entry name" value="aa-tRNA-synth_II"/>
</dbReference>
<evidence type="ECO:0000313" key="8">
    <source>
        <dbReference type="EMBL" id="OGH69451.1"/>
    </source>
</evidence>
<evidence type="ECO:0000256" key="1">
    <source>
        <dbReference type="ARBA" id="ARBA00008226"/>
    </source>
</evidence>
<dbReference type="GO" id="GO:0005737">
    <property type="term" value="C:cytoplasm"/>
    <property type="evidence" value="ECO:0007669"/>
    <property type="project" value="UniProtKB-SubCell"/>
</dbReference>
<evidence type="ECO:0000256" key="5">
    <source>
        <dbReference type="HAMAP-Rule" id="MF_00127"/>
    </source>
</evidence>
<proteinExistence type="inferred from homology"/>
<dbReference type="AlphaFoldDB" id="A0A1F6MCT4"/>
<dbReference type="PANTHER" id="PTHR43707:SF1">
    <property type="entry name" value="HISTIDINE--TRNA LIGASE, MITOCHONDRIAL-RELATED"/>
    <property type="match status" value="1"/>
</dbReference>
<evidence type="ECO:0000256" key="3">
    <source>
        <dbReference type="ARBA" id="ARBA00023146"/>
    </source>
</evidence>
<keyword evidence="2 5" id="KW-0547">Nucleotide-binding</keyword>
<dbReference type="EC" id="6.1.1.21" evidence="5"/>
<feature type="binding site" evidence="6">
    <location>
        <begin position="73"/>
        <end position="75"/>
    </location>
    <ligand>
        <name>L-histidine</name>
        <dbReference type="ChEBI" id="CHEBI:57595"/>
    </ligand>
</feature>
<dbReference type="InterPro" id="IPR041715">
    <property type="entry name" value="HisRS-like_core"/>
</dbReference>
<dbReference type="InterPro" id="IPR004516">
    <property type="entry name" value="HisRS/HisZ"/>
</dbReference>
<dbReference type="InterPro" id="IPR045864">
    <property type="entry name" value="aa-tRNA-synth_II/BPL/LPL"/>
</dbReference>
<dbReference type="Proteomes" id="UP000177953">
    <property type="component" value="Unassembled WGS sequence"/>
</dbReference>
<comment type="subcellular location">
    <subcellularLocation>
        <location evidence="5">Cytoplasm</location>
    </subcellularLocation>
</comment>
<dbReference type="Pfam" id="PF03129">
    <property type="entry name" value="HGTP_anticodon"/>
    <property type="match status" value="1"/>
</dbReference>
<dbReference type="PIRSF" id="PIRSF001549">
    <property type="entry name" value="His-tRNA_synth"/>
    <property type="match status" value="1"/>
</dbReference>